<dbReference type="Proteomes" id="UP000253729">
    <property type="component" value="Unassembled WGS sequence"/>
</dbReference>
<dbReference type="GeneID" id="38137155"/>
<dbReference type="RefSeq" id="XP_026629233.1">
    <property type="nucleotide sequence ID" value="XM_026768799.1"/>
</dbReference>
<gene>
    <name evidence="1" type="ORF">BDQ94DRAFT_157747</name>
</gene>
<sequence>MYRRSRQTDADELSITLSKSIHPLHVIACASVAMSHLGVPILLGVVAPNRASAYEIMETYPNAQQKLEEINVGYRRLDRSCMVFDYPCDGRTEGYMQLYLLPHYFAHVFPDSQDPSFQVEGTALTQHFQTYGNLHYPLESVLVESLVKAAIDEESQAVGWYSVNFGRIYEAKHGPIDRRISKCPRSGREMCADMRVNPL</sequence>
<evidence type="ECO:0000313" key="2">
    <source>
        <dbReference type="Proteomes" id="UP000253729"/>
    </source>
</evidence>
<organism evidence="1 2">
    <name type="scientific">Aspergillus welwitschiae</name>
    <dbReference type="NCBI Taxonomy" id="1341132"/>
    <lineage>
        <taxon>Eukaryota</taxon>
        <taxon>Fungi</taxon>
        <taxon>Dikarya</taxon>
        <taxon>Ascomycota</taxon>
        <taxon>Pezizomycotina</taxon>
        <taxon>Eurotiomycetes</taxon>
        <taxon>Eurotiomycetidae</taxon>
        <taxon>Eurotiales</taxon>
        <taxon>Aspergillaceae</taxon>
        <taxon>Aspergillus</taxon>
        <taxon>Aspergillus subgen. Circumdati</taxon>
    </lineage>
</organism>
<accession>A0A3F3QAH2</accession>
<keyword evidence="2" id="KW-1185">Reference proteome</keyword>
<dbReference type="EMBL" id="KZ852038">
    <property type="protein sequence ID" value="RDH36211.1"/>
    <property type="molecule type" value="Genomic_DNA"/>
</dbReference>
<name>A0A3F3QAH2_9EURO</name>
<reference evidence="1 2" key="1">
    <citation type="submission" date="2018-07" db="EMBL/GenBank/DDBJ databases">
        <title>The genomes of Aspergillus section Nigri reveals drivers in fungal speciation.</title>
        <authorList>
            <consortium name="DOE Joint Genome Institute"/>
            <person name="Vesth T.C."/>
            <person name="Nybo J."/>
            <person name="Theobald S."/>
            <person name="Brandl J."/>
            <person name="Frisvad J.C."/>
            <person name="Nielsen K.F."/>
            <person name="Lyhne E.K."/>
            <person name="Kogle M.E."/>
            <person name="Kuo A."/>
            <person name="Riley R."/>
            <person name="Clum A."/>
            <person name="Nolan M."/>
            <person name="Lipzen A."/>
            <person name="Salamov A."/>
            <person name="Henrissat B."/>
            <person name="Wiebenga A."/>
            <person name="De vries R.P."/>
            <person name="Grigoriev I.V."/>
            <person name="Mortensen U.H."/>
            <person name="Andersen M.R."/>
            <person name="Baker S.E."/>
        </authorList>
    </citation>
    <scope>NUCLEOTIDE SEQUENCE [LARGE SCALE GENOMIC DNA]</scope>
    <source>
        <strain evidence="1 2">CBS 139.54b</strain>
    </source>
</reference>
<protein>
    <submittedName>
        <fullName evidence="1">Uncharacterized protein</fullName>
    </submittedName>
</protein>
<proteinExistence type="predicted"/>
<evidence type="ECO:0000313" key="1">
    <source>
        <dbReference type="EMBL" id="RDH36211.1"/>
    </source>
</evidence>
<dbReference type="AlphaFoldDB" id="A0A3F3QAH2"/>